<dbReference type="InterPro" id="IPR041707">
    <property type="entry name" value="Pus3-like"/>
</dbReference>
<evidence type="ECO:0000256" key="2">
    <source>
        <dbReference type="ARBA" id="ARBA00022694"/>
    </source>
</evidence>
<dbReference type="Proteomes" id="UP000761534">
    <property type="component" value="Unassembled WGS sequence"/>
</dbReference>
<dbReference type="InterPro" id="IPR020103">
    <property type="entry name" value="PsdUridine_synth_cat_dom_sf"/>
</dbReference>
<dbReference type="FunFam" id="3.30.70.580:FF:000020">
    <property type="entry name" value="tRNA pseudouridine synthase"/>
    <property type="match status" value="1"/>
</dbReference>
<dbReference type="GO" id="GO:0005737">
    <property type="term" value="C:cytoplasm"/>
    <property type="evidence" value="ECO:0007669"/>
    <property type="project" value="TreeGrafter"/>
</dbReference>
<feature type="region of interest" description="Disordered" evidence="4">
    <location>
        <begin position="24"/>
        <end position="48"/>
    </location>
</feature>
<feature type="region of interest" description="Disordered" evidence="4">
    <location>
        <begin position="378"/>
        <end position="411"/>
    </location>
</feature>
<dbReference type="InterPro" id="IPR020097">
    <property type="entry name" value="PsdUridine_synth_TruA_a/b_dom"/>
</dbReference>
<dbReference type="CDD" id="cd02569">
    <property type="entry name" value="PseudoU_synth_ScPus3"/>
    <property type="match status" value="1"/>
</dbReference>
<evidence type="ECO:0000313" key="7">
    <source>
        <dbReference type="Proteomes" id="UP000761534"/>
    </source>
</evidence>
<dbReference type="VEuPathDB" id="FungiDB:TRICI_002644"/>
<dbReference type="OrthoDB" id="25767at2759"/>
<dbReference type="AlphaFoldDB" id="A0A642V6F6"/>
<reference evidence="6" key="1">
    <citation type="journal article" date="2019" name="G3 (Bethesda)">
        <title>Genome Assemblies of Two Rare Opportunistic Yeast Pathogens: Diutina rugosa (syn. Candida rugosa) and Trichomonascus ciferrii (syn. Candida ciferrii).</title>
        <authorList>
            <person name="Mixao V."/>
            <person name="Saus E."/>
            <person name="Hansen A.P."/>
            <person name="Lass-Florl C."/>
            <person name="Gabaldon T."/>
        </authorList>
    </citation>
    <scope>NUCLEOTIDE SEQUENCE</scope>
    <source>
        <strain evidence="6">CBS 4856</strain>
    </source>
</reference>
<name>A0A642V6F6_9ASCO</name>
<dbReference type="GO" id="GO:0005634">
    <property type="term" value="C:nucleus"/>
    <property type="evidence" value="ECO:0007669"/>
    <property type="project" value="TreeGrafter"/>
</dbReference>
<dbReference type="GO" id="GO:0031119">
    <property type="term" value="P:tRNA pseudouridine synthesis"/>
    <property type="evidence" value="ECO:0007669"/>
    <property type="project" value="TreeGrafter"/>
</dbReference>
<dbReference type="HAMAP" id="MF_00171">
    <property type="entry name" value="TruA"/>
    <property type="match status" value="1"/>
</dbReference>
<keyword evidence="3" id="KW-0413">Isomerase</keyword>
<evidence type="ECO:0000256" key="4">
    <source>
        <dbReference type="SAM" id="MobiDB-lite"/>
    </source>
</evidence>
<dbReference type="PANTHER" id="PTHR11142:SF5">
    <property type="entry name" value="TRNA PSEUDOURIDINE(38_39) SYNTHASE"/>
    <property type="match status" value="1"/>
</dbReference>
<dbReference type="Gene3D" id="3.30.70.660">
    <property type="entry name" value="Pseudouridine synthase I, catalytic domain, C-terminal subdomain"/>
    <property type="match status" value="1"/>
</dbReference>
<dbReference type="InterPro" id="IPR020095">
    <property type="entry name" value="PsdUridine_synth_TruA_C"/>
</dbReference>
<keyword evidence="7" id="KW-1185">Reference proteome</keyword>
<comment type="caution">
    <text evidence="6">The sequence shown here is derived from an EMBL/GenBank/DDBJ whole genome shotgun (WGS) entry which is preliminary data.</text>
</comment>
<dbReference type="PANTHER" id="PTHR11142">
    <property type="entry name" value="PSEUDOURIDYLATE SYNTHASE"/>
    <property type="match status" value="1"/>
</dbReference>
<dbReference type="Gene3D" id="3.30.70.580">
    <property type="entry name" value="Pseudouridine synthase I, catalytic domain, N-terminal subdomain"/>
    <property type="match status" value="1"/>
</dbReference>
<evidence type="ECO:0000259" key="5">
    <source>
        <dbReference type="Pfam" id="PF01416"/>
    </source>
</evidence>
<dbReference type="SUPFAM" id="SSF55120">
    <property type="entry name" value="Pseudouridine synthase"/>
    <property type="match status" value="1"/>
</dbReference>
<evidence type="ECO:0000313" key="6">
    <source>
        <dbReference type="EMBL" id="KAA8915287.1"/>
    </source>
</evidence>
<feature type="compositionally biased region" description="Basic and acidic residues" evidence="4">
    <location>
        <begin position="402"/>
        <end position="411"/>
    </location>
</feature>
<dbReference type="InterPro" id="IPR001406">
    <property type="entry name" value="PsdUridine_synth_TruA"/>
</dbReference>
<protein>
    <recommendedName>
        <fullName evidence="5">Pseudouridine synthase I TruA alpha/beta domain-containing protein</fullName>
    </recommendedName>
</protein>
<keyword evidence="2" id="KW-0819">tRNA processing</keyword>
<organism evidence="6 7">
    <name type="scientific">Trichomonascus ciferrii</name>
    <dbReference type="NCBI Taxonomy" id="44093"/>
    <lineage>
        <taxon>Eukaryota</taxon>
        <taxon>Fungi</taxon>
        <taxon>Dikarya</taxon>
        <taxon>Ascomycota</taxon>
        <taxon>Saccharomycotina</taxon>
        <taxon>Dipodascomycetes</taxon>
        <taxon>Dipodascales</taxon>
        <taxon>Trichomonascaceae</taxon>
        <taxon>Trichomonascus</taxon>
        <taxon>Trichomonascus ciferrii complex</taxon>
    </lineage>
</organism>
<feature type="domain" description="Pseudouridine synthase I TruA alpha/beta" evidence="5">
    <location>
        <begin position="205"/>
        <end position="314"/>
    </location>
</feature>
<sequence length="411" mass="47677">MSNYSGWSREALIQRISELEGNDATEDVSEGLRVGSPRNPPHKKKKEMDFSKYATRRIALRFAYVGWDYHGLAIQSNVDPSEVPTVEHEILQALHKTRLIPSLDVGECEFSRCGRTDRGVSALRQVISLRVRSNLSVEEQADPAQDDRELDYLHILNNLLPSNIRFFEVAMRPGNDFDARFSCLSRRYKYFFHGEKLNVEKMHQAAQLFLGEHDFRNFCKVDGSKQLTNFCRRILASDIRKHETVDGLYYFDLTGTAFLWHQVRSMIAILFLVGQELEPPEIVTYLLDVNTTPRRPVYEMAADYPLVLFDCEFPPEIEWSSFKNSETLERTKDKMYNLWHEQYVKTALLEEYQSMVNNSSTARLNNSKDQKVFVNMGNGKSKPTAKYQPLASRQTLDPPEVVNKRWLEKKK</sequence>
<dbReference type="EMBL" id="SWFS01000179">
    <property type="protein sequence ID" value="KAA8915287.1"/>
    <property type="molecule type" value="Genomic_DNA"/>
</dbReference>
<dbReference type="GO" id="GO:1990481">
    <property type="term" value="P:mRNA pseudouridine synthesis"/>
    <property type="evidence" value="ECO:0007669"/>
    <property type="project" value="TreeGrafter"/>
</dbReference>
<evidence type="ECO:0000256" key="3">
    <source>
        <dbReference type="ARBA" id="ARBA00023235"/>
    </source>
</evidence>
<dbReference type="Pfam" id="PF01416">
    <property type="entry name" value="PseudoU_synth_1"/>
    <property type="match status" value="1"/>
</dbReference>
<comment type="similarity">
    <text evidence="1">Belongs to the tRNA pseudouridine synthase TruA family.</text>
</comment>
<proteinExistence type="inferred from homology"/>
<dbReference type="InterPro" id="IPR020094">
    <property type="entry name" value="TruA/RsuA/RluB/E/F_N"/>
</dbReference>
<dbReference type="GO" id="GO:0009982">
    <property type="term" value="F:pseudouridine synthase activity"/>
    <property type="evidence" value="ECO:0007669"/>
    <property type="project" value="InterPro"/>
</dbReference>
<accession>A0A642V6F6</accession>
<dbReference type="NCBIfam" id="TIGR00071">
    <property type="entry name" value="hisT_truA"/>
    <property type="match status" value="1"/>
</dbReference>
<gene>
    <name evidence="6" type="ORF">TRICI_002644</name>
</gene>
<dbReference type="GO" id="GO:0003723">
    <property type="term" value="F:RNA binding"/>
    <property type="evidence" value="ECO:0007669"/>
    <property type="project" value="InterPro"/>
</dbReference>
<evidence type="ECO:0000256" key="1">
    <source>
        <dbReference type="ARBA" id="ARBA00009375"/>
    </source>
</evidence>